<dbReference type="AlphaFoldDB" id="J4G7B0"/>
<dbReference type="GeneID" id="24097224"/>
<feature type="compositionally biased region" description="Basic and acidic residues" evidence="1">
    <location>
        <begin position="53"/>
        <end position="62"/>
    </location>
</feature>
<dbReference type="OrthoDB" id="3211582at2759"/>
<dbReference type="InParanoid" id="J4G7B0"/>
<feature type="compositionally biased region" description="Basic and acidic residues" evidence="1">
    <location>
        <begin position="78"/>
        <end position="102"/>
    </location>
</feature>
<protein>
    <submittedName>
        <fullName evidence="2">Uncharacterized protein</fullName>
    </submittedName>
</protein>
<feature type="region of interest" description="Disordered" evidence="1">
    <location>
        <begin position="78"/>
        <end position="117"/>
    </location>
</feature>
<evidence type="ECO:0000256" key="1">
    <source>
        <dbReference type="SAM" id="MobiDB-lite"/>
    </source>
</evidence>
<name>J4G7B0_9APHY</name>
<evidence type="ECO:0000313" key="3">
    <source>
        <dbReference type="Proteomes" id="UP000006352"/>
    </source>
</evidence>
<keyword evidence="3" id="KW-1185">Reference proteome</keyword>
<proteinExistence type="predicted"/>
<dbReference type="RefSeq" id="XP_012181596.1">
    <property type="nucleotide sequence ID" value="XM_012326206.1"/>
</dbReference>
<feature type="region of interest" description="Disordered" evidence="1">
    <location>
        <begin position="1"/>
        <end position="62"/>
    </location>
</feature>
<dbReference type="EMBL" id="HE797075">
    <property type="protein sequence ID" value="CCM02313.1"/>
    <property type="molecule type" value="Genomic_DNA"/>
</dbReference>
<evidence type="ECO:0000313" key="2">
    <source>
        <dbReference type="EMBL" id="CCM02313.1"/>
    </source>
</evidence>
<dbReference type="HOGENOM" id="CLU_116414_2_0_1"/>
<organism evidence="2 3">
    <name type="scientific">Fibroporia radiculosa</name>
    <dbReference type="NCBI Taxonomy" id="599839"/>
    <lineage>
        <taxon>Eukaryota</taxon>
        <taxon>Fungi</taxon>
        <taxon>Dikarya</taxon>
        <taxon>Basidiomycota</taxon>
        <taxon>Agaricomycotina</taxon>
        <taxon>Agaricomycetes</taxon>
        <taxon>Polyporales</taxon>
        <taxon>Fibroporiaceae</taxon>
        <taxon>Fibroporia</taxon>
    </lineage>
</organism>
<accession>J4G7B0</accession>
<dbReference type="Proteomes" id="UP000006352">
    <property type="component" value="Unassembled WGS sequence"/>
</dbReference>
<sequence>MFSRRSNTPEDERQSPTNGARSTGFFGRRRSSSSEKDHGHARKDPSVIAARQKVTEAEAAEREADRALMQARAAVRGAREHVKNIEREASEDAKRAKAKQFEAKNISKSARSLGRHG</sequence>
<reference evidence="2 3" key="1">
    <citation type="journal article" date="2012" name="Appl. Environ. Microbiol.">
        <title>Short-read sequencing for genomic analysis of the brown rot fungus Fibroporia radiculosa.</title>
        <authorList>
            <person name="Tang J.D."/>
            <person name="Perkins A.D."/>
            <person name="Sonstegard T.S."/>
            <person name="Schroeder S.G."/>
            <person name="Burgess S.C."/>
            <person name="Diehl S.V."/>
        </authorList>
    </citation>
    <scope>NUCLEOTIDE SEQUENCE [LARGE SCALE GENOMIC DNA]</scope>
    <source>
        <strain evidence="2 3">TFFH 294</strain>
    </source>
</reference>
<feature type="compositionally biased region" description="Basic and acidic residues" evidence="1">
    <location>
        <begin position="32"/>
        <end position="45"/>
    </location>
</feature>
<gene>
    <name evidence="2" type="ORF">FIBRA_04404</name>
</gene>